<gene>
    <name evidence="7" type="primary">LOC101848879</name>
</gene>
<sequence>MAQQHFQPSALDSNLATLAQASQAERPKTLVQQSFKTCIQKKMAYAVDSPRKHALDNLVAQFVVLDMQPFTVVEDRGFHTLMNAMDPRYSLPSRRELTRTLIPNLYREEYANLQKELNDAEFITLTTDDWTSWSTKGYMAVTAHFVDSQMQLKSKIIEIRRITSSQTADRIAEELRGIMSAWDITTKVFAIVTDNAANMIAAIKKLPVYHVPCFAHTLNIVVQDSLKNLRTLSSAREKVRAKVSHFNVSIPIKIK</sequence>
<evidence type="ECO:0000256" key="2">
    <source>
        <dbReference type="ARBA" id="ARBA00022723"/>
    </source>
</evidence>
<organism evidence="6 7">
    <name type="scientific">Aplysia californica</name>
    <name type="common">California sea hare</name>
    <dbReference type="NCBI Taxonomy" id="6500"/>
    <lineage>
        <taxon>Eukaryota</taxon>
        <taxon>Metazoa</taxon>
        <taxon>Spiralia</taxon>
        <taxon>Lophotrochozoa</taxon>
        <taxon>Mollusca</taxon>
        <taxon>Gastropoda</taxon>
        <taxon>Heterobranchia</taxon>
        <taxon>Euthyneura</taxon>
        <taxon>Tectipleura</taxon>
        <taxon>Aplysiida</taxon>
        <taxon>Aplysioidea</taxon>
        <taxon>Aplysiidae</taxon>
        <taxon>Aplysia</taxon>
    </lineage>
</organism>
<evidence type="ECO:0000256" key="1">
    <source>
        <dbReference type="ARBA" id="ARBA00004123"/>
    </source>
</evidence>
<dbReference type="RefSeq" id="XP_005095893.1">
    <property type="nucleotide sequence ID" value="XM_005095836.1"/>
</dbReference>
<reference evidence="7" key="1">
    <citation type="submission" date="2025-08" db="UniProtKB">
        <authorList>
            <consortium name="RefSeq"/>
        </authorList>
    </citation>
    <scope>IDENTIFICATION</scope>
</reference>
<evidence type="ECO:0000313" key="7">
    <source>
        <dbReference type="RefSeq" id="XP_005095893.1"/>
    </source>
</evidence>
<keyword evidence="2" id="KW-0479">Metal-binding</keyword>
<dbReference type="GeneID" id="101848879"/>
<dbReference type="InterPro" id="IPR012337">
    <property type="entry name" value="RNaseH-like_sf"/>
</dbReference>
<evidence type="ECO:0000256" key="4">
    <source>
        <dbReference type="ARBA" id="ARBA00022833"/>
    </source>
</evidence>
<dbReference type="Proteomes" id="UP000694888">
    <property type="component" value="Unplaced"/>
</dbReference>
<keyword evidence="4" id="KW-0862">Zinc</keyword>
<dbReference type="InterPro" id="IPR052035">
    <property type="entry name" value="ZnF_BED_domain_contain"/>
</dbReference>
<keyword evidence="5" id="KW-0539">Nucleus</keyword>
<keyword evidence="3" id="KW-0863">Zinc-finger</keyword>
<dbReference type="Gene3D" id="1.10.10.1070">
    <property type="entry name" value="Zinc finger, BED domain-containing"/>
    <property type="match status" value="1"/>
</dbReference>
<evidence type="ECO:0000313" key="6">
    <source>
        <dbReference type="Proteomes" id="UP000694888"/>
    </source>
</evidence>
<evidence type="ECO:0000256" key="3">
    <source>
        <dbReference type="ARBA" id="ARBA00022771"/>
    </source>
</evidence>
<dbReference type="PANTHER" id="PTHR46481:SF10">
    <property type="entry name" value="ZINC FINGER BED DOMAIN-CONTAINING PROTEIN 39"/>
    <property type="match status" value="1"/>
</dbReference>
<evidence type="ECO:0000256" key="5">
    <source>
        <dbReference type="ARBA" id="ARBA00023242"/>
    </source>
</evidence>
<accession>A0ABM0JKK2</accession>
<keyword evidence="6" id="KW-1185">Reference proteome</keyword>
<dbReference type="PANTHER" id="PTHR46481">
    <property type="entry name" value="ZINC FINGER BED DOMAIN-CONTAINING PROTEIN 4"/>
    <property type="match status" value="1"/>
</dbReference>
<proteinExistence type="predicted"/>
<name>A0ABM0JKK2_APLCA</name>
<dbReference type="SUPFAM" id="SSF140996">
    <property type="entry name" value="Hermes dimerisation domain"/>
    <property type="match status" value="1"/>
</dbReference>
<protein>
    <submittedName>
        <fullName evidence="7">Zinc finger BED domain-containing protein 1-like</fullName>
    </submittedName>
</protein>
<comment type="subcellular location">
    <subcellularLocation>
        <location evidence="1">Nucleus</location>
    </subcellularLocation>
</comment>
<dbReference type="SUPFAM" id="SSF53098">
    <property type="entry name" value="Ribonuclease H-like"/>
    <property type="match status" value="1"/>
</dbReference>